<accession>A0A928Z9D3</accession>
<dbReference type="SUPFAM" id="SSF140990">
    <property type="entry name" value="FtsH protease domain-like"/>
    <property type="match status" value="1"/>
</dbReference>
<name>A0A928Z9D3_9CYAN</name>
<dbReference type="GO" id="GO:0004176">
    <property type="term" value="F:ATP-dependent peptidase activity"/>
    <property type="evidence" value="ECO:0007669"/>
    <property type="project" value="InterPro"/>
</dbReference>
<reference evidence="1" key="1">
    <citation type="submission" date="2020-10" db="EMBL/GenBank/DDBJ databases">
        <authorList>
            <person name="Castelo-Branco R."/>
            <person name="Eusebio N."/>
            <person name="Adriana R."/>
            <person name="Vieira A."/>
            <person name="Brugerolle De Fraissinette N."/>
            <person name="Rezende De Castro R."/>
            <person name="Schneider M.P."/>
            <person name="Vasconcelos V."/>
            <person name="Leao P.N."/>
        </authorList>
    </citation>
    <scope>NUCLEOTIDE SEQUENCE</scope>
    <source>
        <strain evidence="1">LEGE 11467</strain>
    </source>
</reference>
<dbReference type="AlphaFoldDB" id="A0A928Z9D3"/>
<dbReference type="PANTHER" id="PTHR33471">
    <property type="entry name" value="ATP-DEPENDENT ZINC METALLOPROTEASE-RELATED"/>
    <property type="match status" value="1"/>
</dbReference>
<dbReference type="Gene3D" id="1.20.58.760">
    <property type="entry name" value="Peptidase M41"/>
    <property type="match status" value="1"/>
</dbReference>
<evidence type="ECO:0000313" key="1">
    <source>
        <dbReference type="EMBL" id="MBE9041573.1"/>
    </source>
</evidence>
<dbReference type="RefSeq" id="WP_264321775.1">
    <property type="nucleotide sequence ID" value="NZ_JADEXN010000213.1"/>
</dbReference>
<keyword evidence="1" id="KW-0378">Hydrolase</keyword>
<keyword evidence="2" id="KW-1185">Reference proteome</keyword>
<keyword evidence="1" id="KW-0645">Protease</keyword>
<dbReference type="GO" id="GO:0004222">
    <property type="term" value="F:metalloendopeptidase activity"/>
    <property type="evidence" value="ECO:0007669"/>
    <property type="project" value="InterPro"/>
</dbReference>
<feature type="non-terminal residue" evidence="1">
    <location>
        <position position="1"/>
    </location>
</feature>
<gene>
    <name evidence="1" type="ORF">IQ235_12360</name>
</gene>
<sequence>MLDWLAAFSPEHRQRVTHHEAGHFLVAHILDIPIADYTLTAWEAMRQGQAGRGGVQFDDRVLAAQLERGTMSAQSLDRYCTVWMAGIAAETLVYDNAEGGGDDRQQLRTVLSQLSPPIRDPQQRERWATLQATTLLATHRSAYDALVEAMSQRLPVAECCAIVNKHRGNSTSS</sequence>
<dbReference type="EMBL" id="JADEXN010000213">
    <property type="protein sequence ID" value="MBE9041573.1"/>
    <property type="molecule type" value="Genomic_DNA"/>
</dbReference>
<dbReference type="GO" id="GO:0005524">
    <property type="term" value="F:ATP binding"/>
    <property type="evidence" value="ECO:0007669"/>
    <property type="project" value="InterPro"/>
</dbReference>
<evidence type="ECO:0000313" key="2">
    <source>
        <dbReference type="Proteomes" id="UP000621799"/>
    </source>
</evidence>
<dbReference type="Proteomes" id="UP000621799">
    <property type="component" value="Unassembled WGS sequence"/>
</dbReference>
<comment type="caution">
    <text evidence="1">The sequence shown here is derived from an EMBL/GenBank/DDBJ whole genome shotgun (WGS) entry which is preliminary data.</text>
</comment>
<dbReference type="PANTHER" id="PTHR33471:SF7">
    <property type="entry name" value="ATP-DEPENDENT ZINC METALLOPROTEASE-RELATED"/>
    <property type="match status" value="1"/>
</dbReference>
<protein>
    <submittedName>
        <fullName evidence="1">ATP-dependent Zn protease</fullName>
    </submittedName>
</protein>
<dbReference type="InterPro" id="IPR037219">
    <property type="entry name" value="Peptidase_M41-like"/>
</dbReference>
<organism evidence="1 2">
    <name type="scientific">Zarconia navalis LEGE 11467</name>
    <dbReference type="NCBI Taxonomy" id="1828826"/>
    <lineage>
        <taxon>Bacteria</taxon>
        <taxon>Bacillati</taxon>
        <taxon>Cyanobacteriota</taxon>
        <taxon>Cyanophyceae</taxon>
        <taxon>Oscillatoriophycideae</taxon>
        <taxon>Oscillatoriales</taxon>
        <taxon>Oscillatoriales incertae sedis</taxon>
        <taxon>Zarconia</taxon>
        <taxon>Zarconia navalis</taxon>
    </lineage>
</organism>
<proteinExistence type="predicted"/>
<dbReference type="GO" id="GO:0006508">
    <property type="term" value="P:proteolysis"/>
    <property type="evidence" value="ECO:0007669"/>
    <property type="project" value="UniProtKB-KW"/>
</dbReference>